<feature type="transmembrane region" description="Helical" evidence="7">
    <location>
        <begin position="12"/>
        <end position="34"/>
    </location>
</feature>
<evidence type="ECO:0000256" key="5">
    <source>
        <dbReference type="ARBA" id="ARBA00022989"/>
    </source>
</evidence>
<comment type="similarity">
    <text evidence="2">Belongs to the bacterial sugar transferase family.</text>
</comment>
<dbReference type="GO" id="GO:0016020">
    <property type="term" value="C:membrane"/>
    <property type="evidence" value="ECO:0007669"/>
    <property type="project" value="UniProtKB-SubCell"/>
</dbReference>
<dbReference type="Pfam" id="PF02397">
    <property type="entry name" value="Bac_transf"/>
    <property type="match status" value="1"/>
</dbReference>
<keyword evidence="3 9" id="KW-0808">Transferase</keyword>
<feature type="transmembrane region" description="Helical" evidence="7">
    <location>
        <begin position="274"/>
        <end position="295"/>
    </location>
</feature>
<keyword evidence="6 7" id="KW-0472">Membrane</keyword>
<proteinExistence type="inferred from homology"/>
<evidence type="ECO:0000256" key="4">
    <source>
        <dbReference type="ARBA" id="ARBA00022692"/>
    </source>
</evidence>
<evidence type="ECO:0000256" key="2">
    <source>
        <dbReference type="ARBA" id="ARBA00006464"/>
    </source>
</evidence>
<dbReference type="NCBIfam" id="TIGR03025">
    <property type="entry name" value="EPS_sugtrans"/>
    <property type="match status" value="1"/>
</dbReference>
<dbReference type="NCBIfam" id="TIGR03023">
    <property type="entry name" value="WcaJ_sugtrans"/>
    <property type="match status" value="1"/>
</dbReference>
<dbReference type="PANTHER" id="PTHR30576:SF21">
    <property type="entry name" value="UDP-GLUCOSE:UNDECAPRENYL-PHOSPHATE GLUCOSE-1-PHOSPHATE TRANSFERASE"/>
    <property type="match status" value="1"/>
</dbReference>
<feature type="domain" description="Bacterial sugar transferase" evidence="8">
    <location>
        <begin position="269"/>
        <end position="452"/>
    </location>
</feature>
<dbReference type="InterPro" id="IPR017475">
    <property type="entry name" value="EPS_sugar_tfrase"/>
</dbReference>
<dbReference type="GO" id="GO:0089702">
    <property type="term" value="F:undecaprenyl-phosphate glucose phosphotransferase activity"/>
    <property type="evidence" value="ECO:0007669"/>
    <property type="project" value="UniProtKB-EC"/>
</dbReference>
<dbReference type="AlphaFoldDB" id="A0A3S0YXW2"/>
<evidence type="ECO:0000313" key="10">
    <source>
        <dbReference type="Proteomes" id="UP000287023"/>
    </source>
</evidence>
<evidence type="ECO:0000256" key="6">
    <source>
        <dbReference type="ARBA" id="ARBA00023136"/>
    </source>
</evidence>
<dbReference type="EC" id="2.7.8.31" evidence="9"/>
<reference evidence="9 10" key="1">
    <citation type="submission" date="2018-12" db="EMBL/GenBank/DDBJ databases">
        <title>three novel Halomonas strain isolated from plants.</title>
        <authorList>
            <person name="Sun C."/>
        </authorList>
    </citation>
    <scope>NUCLEOTIDE SEQUENCE [LARGE SCALE GENOMIC DNA]</scope>
    <source>
        <strain evidence="9 10">JCM 18142</strain>
    </source>
</reference>
<evidence type="ECO:0000256" key="3">
    <source>
        <dbReference type="ARBA" id="ARBA00022679"/>
    </source>
</evidence>
<organism evidence="9 10">
    <name type="scientific">Vreelandella nanhaiensis</name>
    <dbReference type="NCBI Taxonomy" id="1258546"/>
    <lineage>
        <taxon>Bacteria</taxon>
        <taxon>Pseudomonadati</taxon>
        <taxon>Pseudomonadota</taxon>
        <taxon>Gammaproteobacteria</taxon>
        <taxon>Oceanospirillales</taxon>
        <taxon>Halomonadaceae</taxon>
        <taxon>Vreelandella</taxon>
    </lineage>
</organism>
<gene>
    <name evidence="9" type="ORF">ELY38_07915</name>
</gene>
<feature type="transmembrane region" description="Helical" evidence="7">
    <location>
        <begin position="79"/>
        <end position="100"/>
    </location>
</feature>
<dbReference type="EMBL" id="RZHF01000009">
    <property type="protein sequence ID" value="RUR32223.1"/>
    <property type="molecule type" value="Genomic_DNA"/>
</dbReference>
<name>A0A3S0YXW2_9GAMM</name>
<comment type="caution">
    <text evidence="9">The sequence shown here is derived from an EMBL/GenBank/DDBJ whole genome shotgun (WGS) entry which is preliminary data.</text>
</comment>
<protein>
    <submittedName>
        <fullName evidence="9">Undecaprenyl-phosphate glucose phosphotransferase</fullName>
        <ecNumber evidence="9">2.7.8.31</ecNumber>
    </submittedName>
</protein>
<dbReference type="InterPro" id="IPR003362">
    <property type="entry name" value="Bact_transf"/>
</dbReference>
<keyword evidence="10" id="KW-1185">Reference proteome</keyword>
<dbReference type="RefSeq" id="WP_127061173.1">
    <property type="nucleotide sequence ID" value="NZ_RZHF01000009.1"/>
</dbReference>
<dbReference type="OrthoDB" id="9808602at2"/>
<keyword evidence="5 7" id="KW-1133">Transmembrane helix</keyword>
<feature type="transmembrane region" description="Helical" evidence="7">
    <location>
        <begin position="112"/>
        <end position="134"/>
    </location>
</feature>
<dbReference type="Proteomes" id="UP000287023">
    <property type="component" value="Unassembled WGS sequence"/>
</dbReference>
<feature type="transmembrane region" description="Helical" evidence="7">
    <location>
        <begin position="46"/>
        <end position="67"/>
    </location>
</feature>
<keyword evidence="4 7" id="KW-0812">Transmembrane</keyword>
<accession>A0A3S0YXW2</accession>
<evidence type="ECO:0000313" key="9">
    <source>
        <dbReference type="EMBL" id="RUR32223.1"/>
    </source>
</evidence>
<sequence>MSRKTQGLTERYPAQLIIPLVDILAVLLGGILAYEWRFDSYQLDERYVLTITAISLFTVLINSLLGAYSRWRVTRVSTLVARLMMVWMIVGLLVTSLIFFTHSADRFSRLWVGTSLILSFVMAGGTRVLAQLILRKARLKGMARRSVFLVGPESQLLKVAKGMRAFPEEGYSIAGVERLGSDIHEETLSLLASRVSASEAREVWICVPLEMGYVVRAIFYTLRNHTAEVRFIPDFQDMHLLNHRISEVAGHFSIDLSVTSISGMARFVKRAEDLILGSLIGLLVLPACILIALAIKCTSSGPVLFKQYRTGDKGKPVKVYKFRSMEVHEENSGVVTQATQNDPRVTKLGAFLRRTSLDELPQFYNVIQGRMSIVGPRPHALAHNEYYKDLVESYMRRHKVKPGITGWAQVNGLRGETDTLDKMERRVEHDLWYIDNWSVWLDLRIIALTIFKGFINPHAY</sequence>
<dbReference type="InterPro" id="IPR017473">
    <property type="entry name" value="Undecaprenyl-P_gluc_Ptfrase"/>
</dbReference>
<dbReference type="Pfam" id="PF13727">
    <property type="entry name" value="CoA_binding_3"/>
    <property type="match status" value="1"/>
</dbReference>
<dbReference type="GO" id="GO:0009242">
    <property type="term" value="P:colanic acid biosynthetic process"/>
    <property type="evidence" value="ECO:0007669"/>
    <property type="project" value="TreeGrafter"/>
</dbReference>
<comment type="subcellular location">
    <subcellularLocation>
        <location evidence="1">Membrane</location>
        <topology evidence="1">Multi-pass membrane protein</topology>
    </subcellularLocation>
</comment>
<evidence type="ECO:0000256" key="1">
    <source>
        <dbReference type="ARBA" id="ARBA00004141"/>
    </source>
</evidence>
<evidence type="ECO:0000259" key="8">
    <source>
        <dbReference type="Pfam" id="PF02397"/>
    </source>
</evidence>
<evidence type="ECO:0000256" key="7">
    <source>
        <dbReference type="SAM" id="Phobius"/>
    </source>
</evidence>
<dbReference type="PANTHER" id="PTHR30576">
    <property type="entry name" value="COLANIC BIOSYNTHESIS UDP-GLUCOSE LIPID CARRIER TRANSFERASE"/>
    <property type="match status" value="1"/>
</dbReference>